<dbReference type="EMBL" id="UINC01081772">
    <property type="protein sequence ID" value="SVC25942.1"/>
    <property type="molecule type" value="Genomic_DNA"/>
</dbReference>
<dbReference type="Gene3D" id="3.40.30.10">
    <property type="entry name" value="Glutaredoxin"/>
    <property type="match status" value="1"/>
</dbReference>
<dbReference type="InterPro" id="IPR036249">
    <property type="entry name" value="Thioredoxin-like_sf"/>
</dbReference>
<dbReference type="Gene3D" id="1.20.1050.10">
    <property type="match status" value="1"/>
</dbReference>
<sequence length="255" mass="28034">MEYVSVEDAKDSDGLRVALTMGVPGPWSQAAKYLFEFKGIPFIAVGQKGGRDNPELFEWTGHRNAPVAVFNNEPPRTGWHEIIMLAERIAPQPALVPVTSSARAEMFGLITEIASEGGLAWLRRLRLIEILYGAASGDPRARKGPDTLATRYGFSPDATVEAEVGCKNILVMLSACLKMQADRGSEYFVGDSFTAADLYWACFSQLVAPMPEDINPMPPLLRSAYKPPKSLSVDPILIAHRDLIYGRHLSLPLEF</sequence>
<reference evidence="1" key="1">
    <citation type="submission" date="2018-05" db="EMBL/GenBank/DDBJ databases">
        <authorList>
            <person name="Lanie J.A."/>
            <person name="Ng W.-L."/>
            <person name="Kazmierczak K.M."/>
            <person name="Andrzejewski T.M."/>
            <person name="Davidsen T.M."/>
            <person name="Wayne K.J."/>
            <person name="Tettelin H."/>
            <person name="Glass J.I."/>
            <person name="Rusch D."/>
            <person name="Podicherti R."/>
            <person name="Tsui H.-C.T."/>
            <person name="Winkler M.E."/>
        </authorList>
    </citation>
    <scope>NUCLEOTIDE SEQUENCE</scope>
</reference>
<dbReference type="AlphaFoldDB" id="A0A382KRR1"/>
<dbReference type="InterPro" id="IPR036282">
    <property type="entry name" value="Glutathione-S-Trfase_C_sf"/>
</dbReference>
<evidence type="ECO:0008006" key="2">
    <source>
        <dbReference type="Google" id="ProtNLM"/>
    </source>
</evidence>
<evidence type="ECO:0000313" key="1">
    <source>
        <dbReference type="EMBL" id="SVC25942.1"/>
    </source>
</evidence>
<accession>A0A382KRR1</accession>
<dbReference type="SUPFAM" id="SSF47616">
    <property type="entry name" value="GST C-terminal domain-like"/>
    <property type="match status" value="1"/>
</dbReference>
<dbReference type="SUPFAM" id="SSF52833">
    <property type="entry name" value="Thioredoxin-like"/>
    <property type="match status" value="1"/>
</dbReference>
<protein>
    <recommendedName>
        <fullName evidence="2">Glutathione S-transferase C-terminal domain-containing protein</fullName>
    </recommendedName>
</protein>
<gene>
    <name evidence="1" type="ORF">METZ01_LOCUS278796</name>
</gene>
<name>A0A382KRR1_9ZZZZ</name>
<proteinExistence type="predicted"/>
<organism evidence="1">
    <name type="scientific">marine metagenome</name>
    <dbReference type="NCBI Taxonomy" id="408172"/>
    <lineage>
        <taxon>unclassified sequences</taxon>
        <taxon>metagenomes</taxon>
        <taxon>ecological metagenomes</taxon>
    </lineage>
</organism>